<dbReference type="InterPro" id="IPR017504">
    <property type="entry name" value="CHP03067_Planctomycetes"/>
</dbReference>
<feature type="chain" id="PRO_5005476976" description="Lipocalin-like domain-containing protein" evidence="1">
    <location>
        <begin position="24"/>
        <end position="153"/>
    </location>
</feature>
<organism evidence="2 3">
    <name type="scientific">Nitrospira moscoviensis</name>
    <dbReference type="NCBI Taxonomy" id="42253"/>
    <lineage>
        <taxon>Bacteria</taxon>
        <taxon>Pseudomonadati</taxon>
        <taxon>Nitrospirota</taxon>
        <taxon>Nitrospiria</taxon>
        <taxon>Nitrospirales</taxon>
        <taxon>Nitrospiraceae</taxon>
        <taxon>Nitrospira</taxon>
    </lineage>
</organism>
<reference evidence="2 3" key="1">
    <citation type="journal article" date="2015" name="Proc. Natl. Acad. Sci. U.S.A.">
        <title>Expanded metabolic versatility of ubiquitous nitrite-oxidizing bacteria from the genus Nitrospira.</title>
        <authorList>
            <person name="Koch H."/>
            <person name="Lucker S."/>
            <person name="Albertsen M."/>
            <person name="Kitzinger K."/>
            <person name="Herbold C."/>
            <person name="Spieck E."/>
            <person name="Nielsen P.H."/>
            <person name="Wagner M."/>
            <person name="Daims H."/>
        </authorList>
    </citation>
    <scope>NUCLEOTIDE SEQUENCE [LARGE SCALE GENOMIC DNA]</scope>
    <source>
        <strain evidence="2 3">NSP M-1</strain>
    </source>
</reference>
<evidence type="ECO:0000313" key="3">
    <source>
        <dbReference type="Proteomes" id="UP000069205"/>
    </source>
</evidence>
<protein>
    <recommendedName>
        <fullName evidence="4">Lipocalin-like domain-containing protein</fullName>
    </recommendedName>
</protein>
<dbReference type="RefSeq" id="WP_053380323.1">
    <property type="nucleotide sequence ID" value="NZ_CP011801.1"/>
</dbReference>
<dbReference type="AlphaFoldDB" id="A0A0K2GE98"/>
<name>A0A0K2GE98_NITMO</name>
<feature type="signal peptide" evidence="1">
    <location>
        <begin position="1"/>
        <end position="23"/>
    </location>
</feature>
<evidence type="ECO:0000256" key="1">
    <source>
        <dbReference type="SAM" id="SignalP"/>
    </source>
</evidence>
<accession>A0A0K2GE98</accession>
<dbReference type="Proteomes" id="UP000069205">
    <property type="component" value="Chromosome"/>
</dbReference>
<sequence>MIRTHIYARLALALVLIGVPACTNQSSEQPKAKLTGEYRIVSGERNGAAIDPKELDDAVITIGESTITAYDKERKETFAATYTLETKRKPWEITMTSTQAPQTGVVTKGLIEADKDKVKLVYALPDGKPPTEFKTGEQQQMFVLAKTEPAQRG</sequence>
<dbReference type="OrthoDB" id="290190at2"/>
<dbReference type="NCBIfam" id="TIGR03067">
    <property type="entry name" value="Planc_TIGR03067"/>
    <property type="match status" value="1"/>
</dbReference>
<proteinExistence type="predicted"/>
<dbReference type="EMBL" id="CP011801">
    <property type="protein sequence ID" value="ALA59278.1"/>
    <property type="molecule type" value="Genomic_DNA"/>
</dbReference>
<dbReference type="STRING" id="42253.NITMOv2_2872"/>
<keyword evidence="1" id="KW-0732">Signal</keyword>
<dbReference type="PATRIC" id="fig|42253.5.peg.2838"/>
<evidence type="ECO:0000313" key="2">
    <source>
        <dbReference type="EMBL" id="ALA59278.1"/>
    </source>
</evidence>
<evidence type="ECO:0008006" key="4">
    <source>
        <dbReference type="Google" id="ProtNLM"/>
    </source>
</evidence>
<gene>
    <name evidence="2" type="ORF">NITMOv2_2872</name>
</gene>
<dbReference type="KEGG" id="nmv:NITMOv2_2872"/>
<keyword evidence="3" id="KW-1185">Reference proteome</keyword>